<proteinExistence type="predicted"/>
<dbReference type="AlphaFoldDB" id="A0A6C0D303"/>
<reference evidence="1" key="1">
    <citation type="journal article" date="2020" name="Nature">
        <title>Giant virus diversity and host interactions through global metagenomics.</title>
        <authorList>
            <person name="Schulz F."/>
            <person name="Roux S."/>
            <person name="Paez-Espino D."/>
            <person name="Jungbluth S."/>
            <person name="Walsh D.A."/>
            <person name="Denef V.J."/>
            <person name="McMahon K.D."/>
            <person name="Konstantinidis K.T."/>
            <person name="Eloe-Fadrosh E.A."/>
            <person name="Kyrpides N.C."/>
            <person name="Woyke T."/>
        </authorList>
    </citation>
    <scope>NUCLEOTIDE SEQUENCE</scope>
    <source>
        <strain evidence="1">GVMAG-M-3300023174-107</strain>
    </source>
</reference>
<sequence length="134" mass="16376">MDIINFFYFIKNVNVLEQYDLPHTFFTEPIREYDEEGCLHEIIKIIVNYKIKFPKKDTSDLIEFIKEKNSFHYPKFKIEDKEMMAPFIDPYQESDPFIRLLCFMKSYASHTFKYKGSFKEHFKNVFNVFYSMNQ</sequence>
<accession>A0A6C0D303</accession>
<protein>
    <submittedName>
        <fullName evidence="1">Uncharacterized protein</fullName>
    </submittedName>
</protein>
<evidence type="ECO:0000313" key="1">
    <source>
        <dbReference type="EMBL" id="QHT10772.1"/>
    </source>
</evidence>
<organism evidence="1">
    <name type="scientific">viral metagenome</name>
    <dbReference type="NCBI Taxonomy" id="1070528"/>
    <lineage>
        <taxon>unclassified sequences</taxon>
        <taxon>metagenomes</taxon>
        <taxon>organismal metagenomes</taxon>
    </lineage>
</organism>
<name>A0A6C0D303_9ZZZZ</name>
<dbReference type="EMBL" id="MN739528">
    <property type="protein sequence ID" value="QHT10772.1"/>
    <property type="molecule type" value="Genomic_DNA"/>
</dbReference>